<dbReference type="GO" id="GO:0008081">
    <property type="term" value="F:phosphoric diester hydrolase activity"/>
    <property type="evidence" value="ECO:0007669"/>
    <property type="project" value="InterPro"/>
</dbReference>
<dbReference type="STRING" id="947166.A0A1D1UN76"/>
<dbReference type="PROSITE" id="PS51166">
    <property type="entry name" value="CBM20"/>
    <property type="match status" value="1"/>
</dbReference>
<dbReference type="InterPro" id="IPR002044">
    <property type="entry name" value="CBM20"/>
</dbReference>
<dbReference type="GO" id="GO:0046475">
    <property type="term" value="P:glycerophospholipid catabolic process"/>
    <property type="evidence" value="ECO:0007669"/>
    <property type="project" value="TreeGrafter"/>
</dbReference>
<dbReference type="InterPro" id="IPR051578">
    <property type="entry name" value="GDPD"/>
</dbReference>
<dbReference type="PROSITE" id="PS51704">
    <property type="entry name" value="GP_PDE"/>
    <property type="match status" value="1"/>
</dbReference>
<dbReference type="InterPro" id="IPR017946">
    <property type="entry name" value="PLC-like_Pdiesterase_TIM-brl"/>
</dbReference>
<feature type="domain" description="GP-PDE" evidence="3">
    <location>
        <begin position="328"/>
        <end position="519"/>
    </location>
</feature>
<dbReference type="SUPFAM" id="SSF51695">
    <property type="entry name" value="PLC-like phosphodiesterases"/>
    <property type="match status" value="1"/>
</dbReference>
<dbReference type="Gene3D" id="3.20.20.190">
    <property type="entry name" value="Phosphatidylinositol (PI) phosphodiesterase"/>
    <property type="match status" value="1"/>
</dbReference>
<sequence length="519" mass="59070">MAQKPPVQVRPFVASFWVNAPTKEDLMVFVTGNCPELGNWDPDHALPLNIIPNAEVVIPYRDPLTGFSWNGETKISTKNSNELLFHYFIGQRHPTVDGHALTIRRLEAHHSPRTYTPPTGDPEIDKADLFGVIDDEEISQVPGYLTDHSSVSFVFDPAGVEWQAQNYHQRQFRVRFEHAEPVRYNLRARPEYKVSRYFREGHSHEFIRQSKHGPLVDSQPMIFRCDMHVLEICHVRVDFYEVGKDSENDIPPLYFAYALIGGALLKGSHGKVTVPVRVPAKHQVLRITDCGTLTLRYTIAKALPRSQKAAKSTLFRPWQYHFKPDGPVLHMGHRGCGSNPITDVVRENSIESFNKAAEAGADFVEFDVMLDVDMIPIIYHDHTVLMRNKEGNLTEMAVKDLPVEILRSNLVCHVSEKDGQHTYLKTRHDVPFPTLEYTLSAVHPDVGFNVEIKYPMDLVDGKCELNPAAASSFREAYKELRLPFWNKNQFVDGILHVLTHCSGHRPCIISSFDMDICIM</sequence>
<evidence type="ECO:0008006" key="6">
    <source>
        <dbReference type="Google" id="ProtNLM"/>
    </source>
</evidence>
<reference evidence="4 5" key="1">
    <citation type="journal article" date="2016" name="Nat. Commun.">
        <title>Extremotolerant tardigrade genome and improved radiotolerance of human cultured cells by tardigrade-unique protein.</title>
        <authorList>
            <person name="Hashimoto T."/>
            <person name="Horikawa D.D."/>
            <person name="Saito Y."/>
            <person name="Kuwahara H."/>
            <person name="Kozuka-Hata H."/>
            <person name="Shin-I T."/>
            <person name="Minakuchi Y."/>
            <person name="Ohishi K."/>
            <person name="Motoyama A."/>
            <person name="Aizu T."/>
            <person name="Enomoto A."/>
            <person name="Kondo K."/>
            <person name="Tanaka S."/>
            <person name="Hara Y."/>
            <person name="Koshikawa S."/>
            <person name="Sagara H."/>
            <person name="Miura T."/>
            <person name="Yokobori S."/>
            <person name="Miyagawa K."/>
            <person name="Suzuki Y."/>
            <person name="Kubo T."/>
            <person name="Oyama M."/>
            <person name="Kohara Y."/>
            <person name="Fujiyama A."/>
            <person name="Arakawa K."/>
            <person name="Katayama T."/>
            <person name="Toyoda A."/>
            <person name="Kunieda T."/>
        </authorList>
    </citation>
    <scope>NUCLEOTIDE SEQUENCE [LARGE SCALE GENOMIC DNA]</scope>
    <source>
        <strain evidence="4 5">YOKOZUNA-1</strain>
    </source>
</reference>
<keyword evidence="5" id="KW-1185">Reference proteome</keyword>
<evidence type="ECO:0000259" key="3">
    <source>
        <dbReference type="PROSITE" id="PS51704"/>
    </source>
</evidence>
<keyword evidence="1" id="KW-0378">Hydrolase</keyword>
<dbReference type="PANTHER" id="PTHR22958:SF1">
    <property type="entry name" value="GLYCEROPHOSPHOCHOLINE PHOSPHODIESTERASE GPCPD1"/>
    <property type="match status" value="1"/>
</dbReference>
<feature type="domain" description="CBM20" evidence="2">
    <location>
        <begin position="6"/>
        <end position="132"/>
    </location>
</feature>
<proteinExistence type="predicted"/>
<dbReference type="PROSITE" id="PS50007">
    <property type="entry name" value="PIPLC_X_DOMAIN"/>
    <property type="match status" value="1"/>
</dbReference>
<dbReference type="SMART" id="SM01065">
    <property type="entry name" value="CBM_2"/>
    <property type="match status" value="1"/>
</dbReference>
<name>A0A1D1UN76_RAMVA</name>
<organism evidence="4 5">
    <name type="scientific">Ramazzottius varieornatus</name>
    <name type="common">Water bear</name>
    <name type="synonym">Tardigrade</name>
    <dbReference type="NCBI Taxonomy" id="947166"/>
    <lineage>
        <taxon>Eukaryota</taxon>
        <taxon>Metazoa</taxon>
        <taxon>Ecdysozoa</taxon>
        <taxon>Tardigrada</taxon>
        <taxon>Eutardigrada</taxon>
        <taxon>Parachela</taxon>
        <taxon>Hypsibioidea</taxon>
        <taxon>Ramazzottiidae</taxon>
        <taxon>Ramazzottius</taxon>
    </lineage>
</organism>
<dbReference type="GO" id="GO:2001070">
    <property type="term" value="F:starch binding"/>
    <property type="evidence" value="ECO:0007669"/>
    <property type="project" value="InterPro"/>
</dbReference>
<comment type="caution">
    <text evidence="4">The sequence shown here is derived from an EMBL/GenBank/DDBJ whole genome shotgun (WGS) entry which is preliminary data.</text>
</comment>
<dbReference type="Pfam" id="PF00686">
    <property type="entry name" value="CBM_20"/>
    <property type="match status" value="1"/>
</dbReference>
<accession>A0A1D1UN76</accession>
<evidence type="ECO:0000313" key="4">
    <source>
        <dbReference type="EMBL" id="GAU87803.1"/>
    </source>
</evidence>
<dbReference type="Pfam" id="PF03009">
    <property type="entry name" value="GDPD"/>
    <property type="match status" value="1"/>
</dbReference>
<dbReference type="Gene3D" id="2.60.40.10">
    <property type="entry name" value="Immunoglobulins"/>
    <property type="match status" value="1"/>
</dbReference>
<dbReference type="InterPro" id="IPR030395">
    <property type="entry name" value="GP_PDE_dom"/>
</dbReference>
<evidence type="ECO:0000313" key="5">
    <source>
        <dbReference type="Proteomes" id="UP000186922"/>
    </source>
</evidence>
<dbReference type="InterPro" id="IPR013784">
    <property type="entry name" value="Carb-bd-like_fold"/>
</dbReference>
<dbReference type="EMBL" id="BDGG01000001">
    <property type="protein sequence ID" value="GAU87803.1"/>
    <property type="molecule type" value="Genomic_DNA"/>
</dbReference>
<dbReference type="OrthoDB" id="1058301at2759"/>
<evidence type="ECO:0000256" key="1">
    <source>
        <dbReference type="ARBA" id="ARBA00022801"/>
    </source>
</evidence>
<gene>
    <name evidence="4" type="primary">RvY_00601-1</name>
    <name evidence="4" type="synonym">RvY_00601.1</name>
    <name evidence="4" type="ORF">RvY_00601</name>
</gene>
<dbReference type="AlphaFoldDB" id="A0A1D1UN76"/>
<dbReference type="Proteomes" id="UP000186922">
    <property type="component" value="Unassembled WGS sequence"/>
</dbReference>
<dbReference type="SUPFAM" id="SSF49452">
    <property type="entry name" value="Starch-binding domain-like"/>
    <property type="match status" value="1"/>
</dbReference>
<protein>
    <recommendedName>
        <fullName evidence="6">GP-PDE domain-containing protein</fullName>
    </recommendedName>
</protein>
<evidence type="ECO:0000259" key="2">
    <source>
        <dbReference type="PROSITE" id="PS51166"/>
    </source>
</evidence>
<dbReference type="PANTHER" id="PTHR22958">
    <property type="entry name" value="GLYCEROPHOSPHORYL DIESTER PHOSPHODIESTERASE"/>
    <property type="match status" value="1"/>
</dbReference>
<dbReference type="InterPro" id="IPR013783">
    <property type="entry name" value="Ig-like_fold"/>
</dbReference>